<comment type="caution">
    <text evidence="2">The sequence shown here is derived from an EMBL/GenBank/DDBJ whole genome shotgun (WGS) entry which is preliminary data.</text>
</comment>
<feature type="domain" description="Protein kinase" evidence="1">
    <location>
        <begin position="14"/>
        <end position="240"/>
    </location>
</feature>
<dbReference type="Proteomes" id="UP000235036">
    <property type="component" value="Unassembled WGS sequence"/>
</dbReference>
<dbReference type="InterPro" id="IPR053235">
    <property type="entry name" value="Ser_Thr_kinase"/>
</dbReference>
<gene>
    <name evidence="2" type="ORF">CEN44_10810</name>
</gene>
<name>A0A2N6K446_FISMU</name>
<dbReference type="GO" id="GO:0004674">
    <property type="term" value="F:protein serine/threonine kinase activity"/>
    <property type="evidence" value="ECO:0007669"/>
    <property type="project" value="TreeGrafter"/>
</dbReference>
<dbReference type="PROSITE" id="PS50011">
    <property type="entry name" value="PROTEIN_KINASE_DOM"/>
    <property type="match status" value="1"/>
</dbReference>
<organism evidence="2 3">
    <name type="scientific">Fischerella muscicola CCMEE 5323</name>
    <dbReference type="NCBI Taxonomy" id="2019572"/>
    <lineage>
        <taxon>Bacteria</taxon>
        <taxon>Bacillati</taxon>
        <taxon>Cyanobacteriota</taxon>
        <taxon>Cyanophyceae</taxon>
        <taxon>Nostocales</taxon>
        <taxon>Hapalosiphonaceae</taxon>
        <taxon>Fischerella</taxon>
    </lineage>
</organism>
<evidence type="ECO:0000313" key="2">
    <source>
        <dbReference type="EMBL" id="PLZ90392.1"/>
    </source>
</evidence>
<dbReference type="EMBL" id="NRQW01000230">
    <property type="protein sequence ID" value="PLZ90392.1"/>
    <property type="molecule type" value="Genomic_DNA"/>
</dbReference>
<dbReference type="Pfam" id="PF00069">
    <property type="entry name" value="Pkinase"/>
    <property type="match status" value="1"/>
</dbReference>
<evidence type="ECO:0000313" key="3">
    <source>
        <dbReference type="Proteomes" id="UP000235036"/>
    </source>
</evidence>
<proteinExistence type="predicted"/>
<protein>
    <recommendedName>
        <fullName evidence="1">Protein kinase domain-containing protein</fullName>
    </recommendedName>
</protein>
<dbReference type="GO" id="GO:0005737">
    <property type="term" value="C:cytoplasm"/>
    <property type="evidence" value="ECO:0007669"/>
    <property type="project" value="TreeGrafter"/>
</dbReference>
<evidence type="ECO:0000259" key="1">
    <source>
        <dbReference type="PROSITE" id="PS50011"/>
    </source>
</evidence>
<dbReference type="AlphaFoldDB" id="A0A2N6K446"/>
<accession>A0A2N6K446</accession>
<dbReference type="InterPro" id="IPR000719">
    <property type="entry name" value="Prot_kinase_dom"/>
</dbReference>
<dbReference type="SMART" id="SM00220">
    <property type="entry name" value="S_TKc"/>
    <property type="match status" value="1"/>
</dbReference>
<dbReference type="PANTHER" id="PTHR24361">
    <property type="entry name" value="MITOGEN-ACTIVATED KINASE KINASE KINASE"/>
    <property type="match status" value="1"/>
</dbReference>
<dbReference type="SUPFAM" id="SSF56112">
    <property type="entry name" value="Protein kinase-like (PK-like)"/>
    <property type="match status" value="1"/>
</dbReference>
<dbReference type="InterPro" id="IPR011009">
    <property type="entry name" value="Kinase-like_dom_sf"/>
</dbReference>
<dbReference type="Gene3D" id="1.10.510.10">
    <property type="entry name" value="Transferase(Phosphotransferase) domain 1"/>
    <property type="match status" value="1"/>
</dbReference>
<keyword evidence="3" id="KW-1185">Reference proteome</keyword>
<dbReference type="GO" id="GO:0005524">
    <property type="term" value="F:ATP binding"/>
    <property type="evidence" value="ECO:0007669"/>
    <property type="project" value="InterPro"/>
</dbReference>
<sequence>MDAAVDLTLAIPGYCLGEQLYYGSRTVVYRALREADQQPVVIKLLIRGYPTFNDLLQFRNQYAIAKILEIPGIVRFNSMEPYRNRYALMMEDFGGISLRQYAQNQTLPLIEVLNIAVQLTDILHELYQNRVIHKNIKPAKILIHPQTKQVKLIDFSIASLLPTQTQEIQNPSVLEGTLAYLSPEQTGRRRWGIDYRRHGGMISVDSVPKEGTEFTMTIPVKAKVENSKVLAQTEVVHVPS</sequence>
<reference evidence="2 3" key="1">
    <citation type="submission" date="2017-08" db="EMBL/GenBank/DDBJ databases">
        <title>Genomes of Fischerella (Mastigocladus) sp. strains.</title>
        <authorList>
            <person name="Miller S.R."/>
        </authorList>
    </citation>
    <scope>NUCLEOTIDE SEQUENCE [LARGE SCALE GENOMIC DNA]</scope>
    <source>
        <strain evidence="2 3">CCMEE 5323</strain>
    </source>
</reference>